<keyword evidence="1" id="KW-0472">Membrane</keyword>
<dbReference type="EMBL" id="RQET01000010">
    <property type="protein sequence ID" value="TGK08677.1"/>
    <property type="molecule type" value="Genomic_DNA"/>
</dbReference>
<evidence type="ECO:0000313" key="3">
    <source>
        <dbReference type="Proteomes" id="UP000298458"/>
    </source>
</evidence>
<feature type="transmembrane region" description="Helical" evidence="1">
    <location>
        <begin position="102"/>
        <end position="120"/>
    </location>
</feature>
<protein>
    <submittedName>
        <fullName evidence="2">DUF2752 domain-containing protein</fullName>
    </submittedName>
</protein>
<dbReference type="OrthoDB" id="9815897at2"/>
<dbReference type="Pfam" id="PF10825">
    <property type="entry name" value="DUF2752"/>
    <property type="match status" value="1"/>
</dbReference>
<sequence>MQNTRVLQKLPDSSVVSKSPPIFSVGFSKIFDRIQAFPNLSFSVGVFAAVLVSRVLSLDTESEHWFTLCWWKQWFGTDCPGCGMGRAIVCFFRGEFARSLEYHPMGVPTGIGFCLLFFAYTRVDSERWKTFLNGRIFTVCMFLYGFCMFASFLYRKF</sequence>
<evidence type="ECO:0000256" key="1">
    <source>
        <dbReference type="SAM" id="Phobius"/>
    </source>
</evidence>
<keyword evidence="1" id="KW-1133">Transmembrane helix</keyword>
<dbReference type="AlphaFoldDB" id="A0A4R9GCD6"/>
<accession>A0A4R9GCD6</accession>
<feature type="transmembrane region" description="Helical" evidence="1">
    <location>
        <begin position="36"/>
        <end position="56"/>
    </location>
</feature>
<organism evidence="2 3">
    <name type="scientific">Leptospira fletcheri</name>
    <dbReference type="NCBI Taxonomy" id="2484981"/>
    <lineage>
        <taxon>Bacteria</taxon>
        <taxon>Pseudomonadati</taxon>
        <taxon>Spirochaetota</taxon>
        <taxon>Spirochaetia</taxon>
        <taxon>Leptospirales</taxon>
        <taxon>Leptospiraceae</taxon>
        <taxon>Leptospira</taxon>
    </lineage>
</organism>
<keyword evidence="3" id="KW-1185">Reference proteome</keyword>
<reference evidence="2" key="1">
    <citation type="journal article" date="2019" name="PLoS Negl. Trop. Dis.">
        <title>Revisiting the worldwide diversity of Leptospira species in the environment.</title>
        <authorList>
            <person name="Vincent A.T."/>
            <person name="Schiettekatte O."/>
            <person name="Bourhy P."/>
            <person name="Veyrier F.J."/>
            <person name="Picardeau M."/>
        </authorList>
    </citation>
    <scope>NUCLEOTIDE SEQUENCE [LARGE SCALE GENOMIC DNA]</scope>
    <source>
        <strain evidence="2">SSW15</strain>
    </source>
</reference>
<dbReference type="InterPro" id="IPR021215">
    <property type="entry name" value="DUF2752"/>
</dbReference>
<gene>
    <name evidence="2" type="ORF">EHO60_13910</name>
</gene>
<evidence type="ECO:0000313" key="2">
    <source>
        <dbReference type="EMBL" id="TGK08677.1"/>
    </source>
</evidence>
<proteinExistence type="predicted"/>
<comment type="caution">
    <text evidence="2">The sequence shown here is derived from an EMBL/GenBank/DDBJ whole genome shotgun (WGS) entry which is preliminary data.</text>
</comment>
<name>A0A4R9GCD6_9LEPT</name>
<keyword evidence="1" id="KW-0812">Transmembrane</keyword>
<dbReference type="Proteomes" id="UP000298458">
    <property type="component" value="Unassembled WGS sequence"/>
</dbReference>
<feature type="transmembrane region" description="Helical" evidence="1">
    <location>
        <begin position="132"/>
        <end position="154"/>
    </location>
</feature>